<keyword evidence="5" id="KW-0812">Transmembrane</keyword>
<feature type="binding site" evidence="13">
    <location>
        <position position="162"/>
    </location>
    <ligand>
        <name>ATP</name>
        <dbReference type="ChEBI" id="CHEBI:30616"/>
    </ligand>
</feature>
<keyword evidence="3" id="KW-1003">Cell membrane</keyword>
<evidence type="ECO:0000256" key="3">
    <source>
        <dbReference type="ARBA" id="ARBA00022475"/>
    </source>
</evidence>
<evidence type="ECO:0000256" key="11">
    <source>
        <dbReference type="ARBA" id="ARBA00023136"/>
    </source>
</evidence>
<dbReference type="GO" id="GO:0004674">
    <property type="term" value="F:protein serine/threonine kinase activity"/>
    <property type="evidence" value="ECO:0007669"/>
    <property type="project" value="UniProtKB-EC"/>
</dbReference>
<dbReference type="PROSITE" id="PS00107">
    <property type="entry name" value="PROTEIN_KINASE_ATP"/>
    <property type="match status" value="1"/>
</dbReference>
<dbReference type="PROSITE" id="PS50011">
    <property type="entry name" value="PROTEIN_KINASE_DOM"/>
    <property type="match status" value="1"/>
</dbReference>
<dbReference type="InterPro" id="IPR017441">
    <property type="entry name" value="Protein_kinase_ATP_BS"/>
</dbReference>
<dbReference type="Gene3D" id="3.30.200.20">
    <property type="entry name" value="Phosphorylase Kinase, domain 1"/>
    <property type="match status" value="1"/>
</dbReference>
<protein>
    <recommendedName>
        <fullName evidence="2">non-specific serine/threonine protein kinase</fullName>
        <ecNumber evidence="2">2.7.11.1</ecNumber>
    </recommendedName>
</protein>
<keyword evidence="11" id="KW-0472">Membrane</keyword>
<dbReference type="FunFam" id="1.10.510.10:FF:000468">
    <property type="entry name" value="PTI1-like tyrosine-protein kinase 3"/>
    <property type="match status" value="1"/>
</dbReference>
<reference evidence="16 17" key="1">
    <citation type="submission" date="2024-01" db="EMBL/GenBank/DDBJ databases">
        <title>Genome assemblies of Stephania.</title>
        <authorList>
            <person name="Yang L."/>
        </authorList>
    </citation>
    <scope>NUCLEOTIDE SEQUENCE [LARGE SCALE GENOMIC DNA]</scope>
    <source>
        <strain evidence="16">QJT</strain>
        <tissue evidence="16">Leaf</tissue>
    </source>
</reference>
<evidence type="ECO:0000256" key="14">
    <source>
        <dbReference type="SAM" id="MobiDB-lite"/>
    </source>
</evidence>
<dbReference type="EMBL" id="JBBNAE010000010">
    <property type="protein sequence ID" value="KAK9090683.1"/>
    <property type="molecule type" value="Genomic_DNA"/>
</dbReference>
<dbReference type="Gene3D" id="1.10.510.10">
    <property type="entry name" value="Transferase(Phosphotransferase) domain 1"/>
    <property type="match status" value="1"/>
</dbReference>
<organism evidence="16 17">
    <name type="scientific">Stephania japonica</name>
    <dbReference type="NCBI Taxonomy" id="461633"/>
    <lineage>
        <taxon>Eukaryota</taxon>
        <taxon>Viridiplantae</taxon>
        <taxon>Streptophyta</taxon>
        <taxon>Embryophyta</taxon>
        <taxon>Tracheophyta</taxon>
        <taxon>Spermatophyta</taxon>
        <taxon>Magnoliopsida</taxon>
        <taxon>Ranunculales</taxon>
        <taxon>Menispermaceae</taxon>
        <taxon>Menispermoideae</taxon>
        <taxon>Cissampelideae</taxon>
        <taxon>Stephania</taxon>
    </lineage>
</organism>
<keyword evidence="17" id="KW-1185">Reference proteome</keyword>
<dbReference type="InterPro" id="IPR001245">
    <property type="entry name" value="Ser-Thr/Tyr_kinase_cat_dom"/>
</dbReference>
<comment type="subcellular location">
    <subcellularLocation>
        <location evidence="1">Cell membrane</location>
        <topology evidence="1">Single-pass membrane protein</topology>
    </subcellularLocation>
</comment>
<dbReference type="SUPFAM" id="SSF56112">
    <property type="entry name" value="Protein kinase-like (PK-like)"/>
    <property type="match status" value="1"/>
</dbReference>
<evidence type="ECO:0000256" key="4">
    <source>
        <dbReference type="ARBA" id="ARBA00022679"/>
    </source>
</evidence>
<keyword evidence="10" id="KW-1133">Transmembrane helix</keyword>
<dbReference type="EC" id="2.7.11.1" evidence="2"/>
<evidence type="ECO:0000313" key="16">
    <source>
        <dbReference type="EMBL" id="KAK9090683.1"/>
    </source>
</evidence>
<feature type="region of interest" description="Disordered" evidence="14">
    <location>
        <begin position="65"/>
        <end position="97"/>
    </location>
</feature>
<evidence type="ECO:0000256" key="2">
    <source>
        <dbReference type="ARBA" id="ARBA00012513"/>
    </source>
</evidence>
<proteinExistence type="predicted"/>
<keyword evidence="9 13" id="KW-0067">ATP-binding</keyword>
<evidence type="ECO:0000256" key="8">
    <source>
        <dbReference type="ARBA" id="ARBA00022777"/>
    </source>
</evidence>
<keyword evidence="12" id="KW-1015">Disulfide bond</keyword>
<dbReference type="GO" id="GO:0005886">
    <property type="term" value="C:plasma membrane"/>
    <property type="evidence" value="ECO:0007669"/>
    <property type="project" value="UniProtKB-SubCell"/>
</dbReference>
<keyword evidence="6" id="KW-0732">Signal</keyword>
<dbReference type="AlphaFoldDB" id="A0AAP0EJP6"/>
<evidence type="ECO:0000313" key="17">
    <source>
        <dbReference type="Proteomes" id="UP001417504"/>
    </source>
</evidence>
<keyword evidence="4" id="KW-0808">Transferase</keyword>
<name>A0AAP0EJP6_9MAGN</name>
<evidence type="ECO:0000256" key="12">
    <source>
        <dbReference type="ARBA" id="ARBA00023157"/>
    </source>
</evidence>
<dbReference type="InterPro" id="IPR050823">
    <property type="entry name" value="Plant_Ser_Thr_Prot_Kinase"/>
</dbReference>
<dbReference type="InterPro" id="IPR011009">
    <property type="entry name" value="Kinase-like_dom_sf"/>
</dbReference>
<evidence type="ECO:0000256" key="6">
    <source>
        <dbReference type="ARBA" id="ARBA00022729"/>
    </source>
</evidence>
<dbReference type="GO" id="GO:0005524">
    <property type="term" value="F:ATP binding"/>
    <property type="evidence" value="ECO:0007669"/>
    <property type="project" value="UniProtKB-UniRule"/>
</dbReference>
<dbReference type="Proteomes" id="UP001417504">
    <property type="component" value="Unassembled WGS sequence"/>
</dbReference>
<dbReference type="PANTHER" id="PTHR45621">
    <property type="entry name" value="OS01G0588500 PROTEIN-RELATED"/>
    <property type="match status" value="1"/>
</dbReference>
<evidence type="ECO:0000256" key="1">
    <source>
        <dbReference type="ARBA" id="ARBA00004162"/>
    </source>
</evidence>
<evidence type="ECO:0000259" key="15">
    <source>
        <dbReference type="PROSITE" id="PS50011"/>
    </source>
</evidence>
<sequence length="418" mass="45451">MTNILYFHGVFRDDSSSVDTNSEVSTERDDQDGSGADLVGKNLSKLGSISTFAKNCLKFGRSFDRGSSSSGVNGSGASIIGNKTGTSRSSETLPFPRSEGVTLSSPCLKVFTLTELKNATRNFGLDNLVGEGGFGRVFKGWLDEHTLVASRPGSGMAIAVKKHNTESLQGHKEWLAEVNYLGCFRHQNLIRLIGYCLEGENRLLVYEFMPKGSLDNHLFKRGASTLPWEIRIKVAIGAARVLSFLHNLDVQVIHRNIHTSNILLDVEFNAKLSGFGLARAGPTGDATHVSTRVMGTFGYAAPEYVATGNLTAKSDVYSFGVVLLELLSGRRAIDMNRSSVEQNLVDWAKPYLGGKQRKLLCVMDGRLEGQYPKKGASMTAALALRCLSNDANVRPTMSETLTILQQISDDANNTSRSQ</sequence>
<accession>A0AAP0EJP6</accession>
<keyword evidence="7 13" id="KW-0547">Nucleotide-binding</keyword>
<dbReference type="FunFam" id="3.30.200.20:FF:000228">
    <property type="entry name" value="Serine/threonine-protein kinase BIK1"/>
    <property type="match status" value="1"/>
</dbReference>
<evidence type="ECO:0000256" key="13">
    <source>
        <dbReference type="PROSITE-ProRule" id="PRU10141"/>
    </source>
</evidence>
<feature type="compositionally biased region" description="Low complexity" evidence="14">
    <location>
        <begin position="65"/>
        <end position="82"/>
    </location>
</feature>
<dbReference type="Pfam" id="PF07714">
    <property type="entry name" value="PK_Tyr_Ser-Thr"/>
    <property type="match status" value="1"/>
</dbReference>
<keyword evidence="8" id="KW-0418">Kinase</keyword>
<evidence type="ECO:0000256" key="9">
    <source>
        <dbReference type="ARBA" id="ARBA00022840"/>
    </source>
</evidence>
<evidence type="ECO:0000256" key="5">
    <source>
        <dbReference type="ARBA" id="ARBA00022692"/>
    </source>
</evidence>
<gene>
    <name evidence="16" type="ORF">Sjap_023860</name>
</gene>
<feature type="domain" description="Protein kinase" evidence="15">
    <location>
        <begin position="123"/>
        <end position="407"/>
    </location>
</feature>
<comment type="caution">
    <text evidence="16">The sequence shown here is derived from an EMBL/GenBank/DDBJ whole genome shotgun (WGS) entry which is preliminary data.</text>
</comment>
<feature type="compositionally biased region" description="Polar residues" evidence="14">
    <location>
        <begin position="83"/>
        <end position="92"/>
    </location>
</feature>
<evidence type="ECO:0000256" key="7">
    <source>
        <dbReference type="ARBA" id="ARBA00022741"/>
    </source>
</evidence>
<feature type="region of interest" description="Disordered" evidence="14">
    <location>
        <begin position="15"/>
        <end position="36"/>
    </location>
</feature>
<evidence type="ECO:0000256" key="10">
    <source>
        <dbReference type="ARBA" id="ARBA00022989"/>
    </source>
</evidence>
<dbReference type="InterPro" id="IPR000719">
    <property type="entry name" value="Prot_kinase_dom"/>
</dbReference>
<dbReference type="CDD" id="cd14066">
    <property type="entry name" value="STKc_IRAK"/>
    <property type="match status" value="1"/>
</dbReference>